<evidence type="ECO:0000256" key="1">
    <source>
        <dbReference type="SAM" id="MobiDB-lite"/>
    </source>
</evidence>
<feature type="region of interest" description="Disordered" evidence="1">
    <location>
        <begin position="1"/>
        <end position="60"/>
    </location>
</feature>
<dbReference type="EMBL" id="BGPR01000460">
    <property type="protein sequence ID" value="GBM21469.1"/>
    <property type="molecule type" value="Genomic_DNA"/>
</dbReference>
<dbReference type="AlphaFoldDB" id="A0A4Y2DZH9"/>
<evidence type="ECO:0000313" key="3">
    <source>
        <dbReference type="Proteomes" id="UP000499080"/>
    </source>
</evidence>
<feature type="compositionally biased region" description="Polar residues" evidence="1">
    <location>
        <begin position="38"/>
        <end position="55"/>
    </location>
</feature>
<gene>
    <name evidence="2" type="ORF">AVEN_161076_1</name>
</gene>
<accession>A0A4Y2DZH9</accession>
<evidence type="ECO:0000313" key="2">
    <source>
        <dbReference type="EMBL" id="GBM21469.1"/>
    </source>
</evidence>
<name>A0A4Y2DZH9_ARAVE</name>
<proteinExistence type="predicted"/>
<dbReference type="Proteomes" id="UP000499080">
    <property type="component" value="Unassembled WGS sequence"/>
</dbReference>
<protein>
    <submittedName>
        <fullName evidence="2">Uncharacterized protein</fullName>
    </submittedName>
</protein>
<comment type="caution">
    <text evidence="2">The sequence shown here is derived from an EMBL/GenBank/DDBJ whole genome shotgun (WGS) entry which is preliminary data.</text>
</comment>
<reference evidence="2 3" key="1">
    <citation type="journal article" date="2019" name="Sci. Rep.">
        <title>Orb-weaving spider Araneus ventricosus genome elucidates the spidroin gene catalogue.</title>
        <authorList>
            <person name="Kono N."/>
            <person name="Nakamura H."/>
            <person name="Ohtoshi R."/>
            <person name="Moran D.A.P."/>
            <person name="Shinohara A."/>
            <person name="Yoshida Y."/>
            <person name="Fujiwara M."/>
            <person name="Mori M."/>
            <person name="Tomita M."/>
            <person name="Arakawa K."/>
        </authorList>
    </citation>
    <scope>NUCLEOTIDE SEQUENCE [LARGE SCALE GENOMIC DNA]</scope>
</reference>
<sequence>MQRISSQRKPPWKVSQHNIQHPEATSKRNFMPFPPNSGRMNGTTVTLEGTSISSFHRSRLPQLRGKDQKSCLERDMAYSQLTLRDLVSERPIAVAGANWKALCTSQPATALQAHFILQSPQTTLNIYGGKKSSTTHC</sequence>
<keyword evidence="3" id="KW-1185">Reference proteome</keyword>
<organism evidence="2 3">
    <name type="scientific">Araneus ventricosus</name>
    <name type="common">Orbweaver spider</name>
    <name type="synonym">Epeira ventricosa</name>
    <dbReference type="NCBI Taxonomy" id="182803"/>
    <lineage>
        <taxon>Eukaryota</taxon>
        <taxon>Metazoa</taxon>
        <taxon>Ecdysozoa</taxon>
        <taxon>Arthropoda</taxon>
        <taxon>Chelicerata</taxon>
        <taxon>Arachnida</taxon>
        <taxon>Araneae</taxon>
        <taxon>Araneomorphae</taxon>
        <taxon>Entelegynae</taxon>
        <taxon>Araneoidea</taxon>
        <taxon>Araneidae</taxon>
        <taxon>Araneus</taxon>
    </lineage>
</organism>